<evidence type="ECO:0000313" key="2">
    <source>
        <dbReference type="Proteomes" id="UP001066276"/>
    </source>
</evidence>
<protein>
    <submittedName>
        <fullName evidence="1">Uncharacterized protein</fullName>
    </submittedName>
</protein>
<evidence type="ECO:0000313" key="1">
    <source>
        <dbReference type="EMBL" id="KAJ1087942.1"/>
    </source>
</evidence>
<comment type="caution">
    <text evidence="1">The sequence shown here is derived from an EMBL/GenBank/DDBJ whole genome shotgun (WGS) entry which is preliminary data.</text>
</comment>
<dbReference type="EMBL" id="JANPWB010000015">
    <property type="protein sequence ID" value="KAJ1087942.1"/>
    <property type="molecule type" value="Genomic_DNA"/>
</dbReference>
<dbReference type="Proteomes" id="UP001066276">
    <property type="component" value="Chromosome 11"/>
</dbReference>
<dbReference type="AlphaFoldDB" id="A0AAV7L8T5"/>
<proteinExistence type="predicted"/>
<gene>
    <name evidence="1" type="ORF">NDU88_001101</name>
</gene>
<reference evidence="1" key="1">
    <citation type="journal article" date="2022" name="bioRxiv">
        <title>Sequencing and chromosome-scale assembly of the giantPleurodeles waltlgenome.</title>
        <authorList>
            <person name="Brown T."/>
            <person name="Elewa A."/>
            <person name="Iarovenko S."/>
            <person name="Subramanian E."/>
            <person name="Araus A.J."/>
            <person name="Petzold A."/>
            <person name="Susuki M."/>
            <person name="Suzuki K.-i.T."/>
            <person name="Hayashi T."/>
            <person name="Toyoda A."/>
            <person name="Oliveira C."/>
            <person name="Osipova E."/>
            <person name="Leigh N.D."/>
            <person name="Simon A."/>
            <person name="Yun M.H."/>
        </authorList>
    </citation>
    <scope>NUCLEOTIDE SEQUENCE</scope>
    <source>
        <strain evidence="1">20211129_DDA</strain>
        <tissue evidence="1">Liver</tissue>
    </source>
</reference>
<organism evidence="1 2">
    <name type="scientific">Pleurodeles waltl</name>
    <name type="common">Iberian ribbed newt</name>
    <dbReference type="NCBI Taxonomy" id="8319"/>
    <lineage>
        <taxon>Eukaryota</taxon>
        <taxon>Metazoa</taxon>
        <taxon>Chordata</taxon>
        <taxon>Craniata</taxon>
        <taxon>Vertebrata</taxon>
        <taxon>Euteleostomi</taxon>
        <taxon>Amphibia</taxon>
        <taxon>Batrachia</taxon>
        <taxon>Caudata</taxon>
        <taxon>Salamandroidea</taxon>
        <taxon>Salamandridae</taxon>
        <taxon>Pleurodelinae</taxon>
        <taxon>Pleurodeles</taxon>
    </lineage>
</organism>
<accession>A0AAV7L8T5</accession>
<name>A0AAV7L8T5_PLEWA</name>
<keyword evidence="2" id="KW-1185">Reference proteome</keyword>
<sequence>MSFRRGYDRLGDDTGDEYMDVVEVSASEVFVLLGVVMLVVDDDAVLAGVSVDETVSEVEEEEEGETVEAVDVVVFATVWCLRVCLWYEVWCLCFTVTQDVLSCVHTHLNLCMGWVGVEESGTAKW</sequence>